<organism evidence="2 3">
    <name type="scientific">Eumeta variegata</name>
    <name type="common">Bagworm moth</name>
    <name type="synonym">Eumeta japonica</name>
    <dbReference type="NCBI Taxonomy" id="151549"/>
    <lineage>
        <taxon>Eukaryota</taxon>
        <taxon>Metazoa</taxon>
        <taxon>Ecdysozoa</taxon>
        <taxon>Arthropoda</taxon>
        <taxon>Hexapoda</taxon>
        <taxon>Insecta</taxon>
        <taxon>Pterygota</taxon>
        <taxon>Neoptera</taxon>
        <taxon>Endopterygota</taxon>
        <taxon>Lepidoptera</taxon>
        <taxon>Glossata</taxon>
        <taxon>Ditrysia</taxon>
        <taxon>Tineoidea</taxon>
        <taxon>Psychidae</taxon>
        <taxon>Oiketicinae</taxon>
        <taxon>Eumeta</taxon>
    </lineage>
</organism>
<proteinExistence type="predicted"/>
<feature type="region of interest" description="Disordered" evidence="1">
    <location>
        <begin position="58"/>
        <end position="99"/>
    </location>
</feature>
<protein>
    <submittedName>
        <fullName evidence="2">Uncharacterized protein</fullName>
    </submittedName>
</protein>
<dbReference type="Proteomes" id="UP000299102">
    <property type="component" value="Unassembled WGS sequence"/>
</dbReference>
<comment type="caution">
    <text evidence="2">The sequence shown here is derived from an EMBL/GenBank/DDBJ whole genome shotgun (WGS) entry which is preliminary data.</text>
</comment>
<keyword evidence="3" id="KW-1185">Reference proteome</keyword>
<reference evidence="2 3" key="1">
    <citation type="journal article" date="2019" name="Commun. Biol.">
        <title>The bagworm genome reveals a unique fibroin gene that provides high tensile strength.</title>
        <authorList>
            <person name="Kono N."/>
            <person name="Nakamura H."/>
            <person name="Ohtoshi R."/>
            <person name="Tomita M."/>
            <person name="Numata K."/>
            <person name="Arakawa K."/>
        </authorList>
    </citation>
    <scope>NUCLEOTIDE SEQUENCE [LARGE SCALE GENOMIC DNA]</scope>
</reference>
<accession>A0A4C1WED7</accession>
<evidence type="ECO:0000313" key="2">
    <source>
        <dbReference type="EMBL" id="GBP49718.1"/>
    </source>
</evidence>
<evidence type="ECO:0000256" key="1">
    <source>
        <dbReference type="SAM" id="MobiDB-lite"/>
    </source>
</evidence>
<dbReference type="EMBL" id="BGZK01000551">
    <property type="protein sequence ID" value="GBP49718.1"/>
    <property type="molecule type" value="Genomic_DNA"/>
</dbReference>
<dbReference type="AlphaFoldDB" id="A0A4C1WED7"/>
<feature type="compositionally biased region" description="Pro residues" evidence="1">
    <location>
        <begin position="75"/>
        <end position="90"/>
    </location>
</feature>
<sequence length="99" mass="10959">MLSPYGSIVYLGHNKRVVFPHTQHYRLEKLAKPRNAIYPTGVRATSAGDRRKAVADVPGMKHGLTLGGRLGRPGRAPPPPPSPPRRPLPPNSQLFYWKS</sequence>
<name>A0A4C1WED7_EUMVA</name>
<evidence type="ECO:0000313" key="3">
    <source>
        <dbReference type="Proteomes" id="UP000299102"/>
    </source>
</evidence>
<gene>
    <name evidence="2" type="ORF">EVAR_33472_1</name>
</gene>